<keyword evidence="5" id="KW-1185">Reference proteome</keyword>
<keyword evidence="3" id="KW-0520">NAD</keyword>
<dbReference type="PANTHER" id="PTHR43477:SF4">
    <property type="entry name" value="DEHYDROGENASE_REDUCTASE SDR FAMILY MEMBER 6"/>
    <property type="match status" value="1"/>
</dbReference>
<dbReference type="RefSeq" id="WP_183855956.1">
    <property type="nucleotide sequence ID" value="NZ_JACHOO010000004.1"/>
</dbReference>
<name>A0A7W9FM92_9HYPH</name>
<protein>
    <submittedName>
        <fullName evidence="4">2-keto-3-deoxy-L-fuconate dehydrogenase</fullName>
        <ecNumber evidence="4">1.1.1.-</ecNumber>
    </submittedName>
</protein>
<dbReference type="FunFam" id="3.40.50.720:FF:000084">
    <property type="entry name" value="Short-chain dehydrogenase reductase"/>
    <property type="match status" value="1"/>
</dbReference>
<evidence type="ECO:0000256" key="2">
    <source>
        <dbReference type="ARBA" id="ARBA00023002"/>
    </source>
</evidence>
<organism evidence="4 5">
    <name type="scientific">Prosthecomicrobium pneumaticum</name>
    <dbReference type="NCBI Taxonomy" id="81895"/>
    <lineage>
        <taxon>Bacteria</taxon>
        <taxon>Pseudomonadati</taxon>
        <taxon>Pseudomonadota</taxon>
        <taxon>Alphaproteobacteria</taxon>
        <taxon>Hyphomicrobiales</taxon>
        <taxon>Kaistiaceae</taxon>
        <taxon>Prosthecomicrobium</taxon>
    </lineage>
</organism>
<dbReference type="Pfam" id="PF13561">
    <property type="entry name" value="adh_short_C2"/>
    <property type="match status" value="1"/>
</dbReference>
<evidence type="ECO:0000256" key="1">
    <source>
        <dbReference type="ARBA" id="ARBA00006484"/>
    </source>
</evidence>
<dbReference type="InterPro" id="IPR036291">
    <property type="entry name" value="NAD(P)-bd_dom_sf"/>
</dbReference>
<dbReference type="EC" id="1.1.1.-" evidence="4"/>
<dbReference type="GO" id="GO:0016491">
    <property type="term" value="F:oxidoreductase activity"/>
    <property type="evidence" value="ECO:0007669"/>
    <property type="project" value="UniProtKB-KW"/>
</dbReference>
<accession>A0A7W9FM92</accession>
<evidence type="ECO:0000313" key="4">
    <source>
        <dbReference type="EMBL" id="MBB5753288.1"/>
    </source>
</evidence>
<dbReference type="EMBL" id="JACHOO010000004">
    <property type="protein sequence ID" value="MBB5753288.1"/>
    <property type="molecule type" value="Genomic_DNA"/>
</dbReference>
<dbReference type="Proteomes" id="UP000523821">
    <property type="component" value="Unassembled WGS sequence"/>
</dbReference>
<keyword evidence="2 4" id="KW-0560">Oxidoreductase</keyword>
<dbReference type="PRINTS" id="PR00081">
    <property type="entry name" value="GDHRDH"/>
</dbReference>
<dbReference type="PROSITE" id="PS00061">
    <property type="entry name" value="ADH_SHORT"/>
    <property type="match status" value="1"/>
</dbReference>
<dbReference type="InterPro" id="IPR051122">
    <property type="entry name" value="SDR_DHRS6-like"/>
</dbReference>
<sequence length="246" mass="25615">MVDRLKDKLCVVTAAAQGIGRATVEAFSREGARIVATDVNEETLAALAGIPNVTTRKLDVLDAAAIAAFAAETGAPDVLFNCAGIVHAGTILEASEADWERAFDLNARSMFRLIKAFLPAMVANGGASIVNIASVAGVPMGVTNRFVYSASKAAVIGLTRSIAIDFIKDGIRCNAICPGTVESPSLEGRMHATGDYDKARAAFIARQPIGRLGKAEEIAAIAVHLASDESGYTTGQWFTADGGMSL</sequence>
<dbReference type="InterPro" id="IPR020904">
    <property type="entry name" value="Sc_DH/Rdtase_CS"/>
</dbReference>
<evidence type="ECO:0000256" key="3">
    <source>
        <dbReference type="ARBA" id="ARBA00023027"/>
    </source>
</evidence>
<dbReference type="Gene3D" id="3.40.50.720">
    <property type="entry name" value="NAD(P)-binding Rossmann-like Domain"/>
    <property type="match status" value="1"/>
</dbReference>
<dbReference type="SUPFAM" id="SSF51735">
    <property type="entry name" value="NAD(P)-binding Rossmann-fold domains"/>
    <property type="match status" value="1"/>
</dbReference>
<reference evidence="4 5" key="1">
    <citation type="submission" date="2020-08" db="EMBL/GenBank/DDBJ databases">
        <title>Genomic Encyclopedia of Type Strains, Phase IV (KMG-IV): sequencing the most valuable type-strain genomes for metagenomic binning, comparative biology and taxonomic classification.</title>
        <authorList>
            <person name="Goeker M."/>
        </authorList>
    </citation>
    <scope>NUCLEOTIDE SEQUENCE [LARGE SCALE GENOMIC DNA]</scope>
    <source>
        <strain evidence="4 5">DSM 16268</strain>
    </source>
</reference>
<dbReference type="AlphaFoldDB" id="A0A7W9FM92"/>
<evidence type="ECO:0000313" key="5">
    <source>
        <dbReference type="Proteomes" id="UP000523821"/>
    </source>
</evidence>
<dbReference type="InterPro" id="IPR002347">
    <property type="entry name" value="SDR_fam"/>
</dbReference>
<comment type="caution">
    <text evidence="4">The sequence shown here is derived from an EMBL/GenBank/DDBJ whole genome shotgun (WGS) entry which is preliminary data.</text>
</comment>
<dbReference type="PANTHER" id="PTHR43477">
    <property type="entry name" value="DIHYDROANTICAPSIN 7-DEHYDROGENASE"/>
    <property type="match status" value="1"/>
</dbReference>
<comment type="similarity">
    <text evidence="1">Belongs to the short-chain dehydrogenases/reductases (SDR) family.</text>
</comment>
<gene>
    <name evidence="4" type="ORF">GGQ63_002354</name>
</gene>
<dbReference type="PRINTS" id="PR00080">
    <property type="entry name" value="SDRFAMILY"/>
</dbReference>
<proteinExistence type="inferred from homology"/>